<evidence type="ECO:0000313" key="1">
    <source>
        <dbReference type="EMBL" id="KAH0468874.1"/>
    </source>
</evidence>
<sequence length="106" mass="12002">MAEISFGIFPEKVFLERSSTEDPLLQIASQKIATQIQIKKACAVSHGFRQSPSKVILRKVKAFQGLKMTNGTWNLAQKLISGQIQSLKTRHFSYPIWKLTREGIRA</sequence>
<name>A0AAV7HMB6_DENCH</name>
<accession>A0AAV7HMB6</accession>
<proteinExistence type="predicted"/>
<protein>
    <submittedName>
        <fullName evidence="1">Uncharacterized protein</fullName>
    </submittedName>
</protein>
<reference evidence="1 2" key="1">
    <citation type="journal article" date="2021" name="Hortic Res">
        <title>Chromosome-scale assembly of the Dendrobium chrysotoxum genome enhances the understanding of orchid evolution.</title>
        <authorList>
            <person name="Zhang Y."/>
            <person name="Zhang G.Q."/>
            <person name="Zhang D."/>
            <person name="Liu X.D."/>
            <person name="Xu X.Y."/>
            <person name="Sun W.H."/>
            <person name="Yu X."/>
            <person name="Zhu X."/>
            <person name="Wang Z.W."/>
            <person name="Zhao X."/>
            <person name="Zhong W.Y."/>
            <person name="Chen H."/>
            <person name="Yin W.L."/>
            <person name="Huang T."/>
            <person name="Niu S.C."/>
            <person name="Liu Z.J."/>
        </authorList>
    </citation>
    <scope>NUCLEOTIDE SEQUENCE [LARGE SCALE GENOMIC DNA]</scope>
    <source>
        <strain evidence="1">Lindl</strain>
    </source>
</reference>
<dbReference type="EMBL" id="JAGFBR010000003">
    <property type="protein sequence ID" value="KAH0468874.1"/>
    <property type="molecule type" value="Genomic_DNA"/>
</dbReference>
<evidence type="ECO:0000313" key="2">
    <source>
        <dbReference type="Proteomes" id="UP000775213"/>
    </source>
</evidence>
<organism evidence="1 2">
    <name type="scientific">Dendrobium chrysotoxum</name>
    <name type="common">Orchid</name>
    <dbReference type="NCBI Taxonomy" id="161865"/>
    <lineage>
        <taxon>Eukaryota</taxon>
        <taxon>Viridiplantae</taxon>
        <taxon>Streptophyta</taxon>
        <taxon>Embryophyta</taxon>
        <taxon>Tracheophyta</taxon>
        <taxon>Spermatophyta</taxon>
        <taxon>Magnoliopsida</taxon>
        <taxon>Liliopsida</taxon>
        <taxon>Asparagales</taxon>
        <taxon>Orchidaceae</taxon>
        <taxon>Epidendroideae</taxon>
        <taxon>Malaxideae</taxon>
        <taxon>Dendrobiinae</taxon>
        <taxon>Dendrobium</taxon>
    </lineage>
</organism>
<gene>
    <name evidence="1" type="ORF">IEQ34_002106</name>
</gene>
<keyword evidence="2" id="KW-1185">Reference proteome</keyword>
<dbReference type="AlphaFoldDB" id="A0AAV7HMB6"/>
<comment type="caution">
    <text evidence="1">The sequence shown here is derived from an EMBL/GenBank/DDBJ whole genome shotgun (WGS) entry which is preliminary data.</text>
</comment>
<dbReference type="Proteomes" id="UP000775213">
    <property type="component" value="Unassembled WGS sequence"/>
</dbReference>